<dbReference type="SUPFAM" id="SSF52540">
    <property type="entry name" value="P-loop containing nucleoside triphosphate hydrolases"/>
    <property type="match status" value="1"/>
</dbReference>
<keyword evidence="5" id="KW-1185">Reference proteome</keyword>
<dbReference type="Pfam" id="PF00486">
    <property type="entry name" value="Trans_reg_C"/>
    <property type="match status" value="1"/>
</dbReference>
<keyword evidence="1 2" id="KW-0238">DNA-binding</keyword>
<dbReference type="GeneID" id="45094854"/>
<gene>
    <name evidence="4" type="ordered locus">Bcep18194_A4972</name>
</gene>
<accession>Q39G50</accession>
<dbReference type="InterPro" id="IPR027417">
    <property type="entry name" value="P-loop_NTPase"/>
</dbReference>
<feature type="DNA-binding region" description="OmpR/PhoB-type" evidence="2">
    <location>
        <begin position="1"/>
        <end position="94"/>
    </location>
</feature>
<dbReference type="PRINTS" id="PR00364">
    <property type="entry name" value="DISEASERSIST"/>
</dbReference>
<dbReference type="PATRIC" id="fig|482957.22.peg.1905"/>
<dbReference type="InterPro" id="IPR001867">
    <property type="entry name" value="OmpR/PhoB-type_DNA-bd"/>
</dbReference>
<feature type="domain" description="OmpR/PhoB-type" evidence="3">
    <location>
        <begin position="1"/>
        <end position="94"/>
    </location>
</feature>
<evidence type="ECO:0000313" key="4">
    <source>
        <dbReference type="EMBL" id="ABB08566.1"/>
    </source>
</evidence>
<dbReference type="PANTHER" id="PTHR47691">
    <property type="entry name" value="REGULATOR-RELATED"/>
    <property type="match status" value="1"/>
</dbReference>
<dbReference type="SMART" id="SM00862">
    <property type="entry name" value="Trans_reg_C"/>
    <property type="match status" value="1"/>
</dbReference>
<name>Q39G50_BURL3</name>
<dbReference type="Pfam" id="PF25872">
    <property type="entry name" value="HTH_77"/>
    <property type="match status" value="1"/>
</dbReference>
<dbReference type="SUPFAM" id="SSF46894">
    <property type="entry name" value="C-terminal effector domain of the bipartite response regulators"/>
    <property type="match status" value="1"/>
</dbReference>
<evidence type="ECO:0000259" key="3">
    <source>
        <dbReference type="PROSITE" id="PS51755"/>
    </source>
</evidence>
<dbReference type="KEGG" id="bur:Bcep18194_A4972"/>
<proteinExistence type="predicted"/>
<sequence>MIRIGPLHVLLEKREIRLNGEPLRIGNRAFDVLELLIEAEGEVVSKDEIMRRVWAHTVVEENNLQVQIATLRKALGADRGRIVTAAGRGYRLVAVHDEDETSALAQTSRCPAEPRILFDPSMLVGRQCMIEEILAELERSRVVTLVGAGGIGKTRAAEETAARVAAQFEDGIAFVPLASVSNPRFALDALASALRMAAPVGGLSLEAIVAHLTNRRLLILLDNCEHLIDAAAQIASTITNANPGISVLATSREALRIPGERLHPVPPLDVPAEDDECDAILRTGAAQLFVTRARACDPHLSLDASSLRMIGSLCRRLDGLPLAIELAAARATALGIEVLTAHLDDHFRLLAGGFRTALPRHQTLKAMLDWSYRLLDESERGLLRLLGVFLDGFSLDALYHIVNARGLTRTMTLDALGGLVSKSLVIRESMNGTTRYRLLAVTRAYALQQLEDNGERKAAALAHARYFRALLTQASRGSDASAATSLDALRHELGNLRTALDWAFSPEGDKAVGIELATMAVPCLFDLSLVDECCERARVALDATLDPEVVPVSADTRMRLLAAYAASLAYTSGPTQIVHNAWSEVHALALAECDIEYELRALWGHWTACQQAGDVRIALQWANRLSERARELAQPASQVLALRSEAVALHYAGESAAACKLLEQMLCAYEHDSHRLTTLGIHIEQGIVAQATLARVRWCLGSTEDALRLVQHAYERACDYAHDLVTGYVLVEGLIPVALLSGAVDLAADGVAVLRTCATRSGFSTWLACCDCYAEYLRADTDAGTSRLPQFRAALDALRATGYHAPLTPLLARYARCLSDDGRHVEAVEALAFAQQHADVSGERWFVAQLEELRIKFAQPVYAVPATRGTLDAWWIA</sequence>
<dbReference type="GO" id="GO:0003677">
    <property type="term" value="F:DNA binding"/>
    <property type="evidence" value="ECO:0007669"/>
    <property type="project" value="UniProtKB-UniRule"/>
</dbReference>
<evidence type="ECO:0000256" key="2">
    <source>
        <dbReference type="PROSITE-ProRule" id="PRU01091"/>
    </source>
</evidence>
<dbReference type="CDD" id="cd00383">
    <property type="entry name" value="trans_reg_C"/>
    <property type="match status" value="1"/>
</dbReference>
<dbReference type="AlphaFoldDB" id="Q39G50"/>
<dbReference type="EMBL" id="CP000151">
    <property type="protein sequence ID" value="ABB08566.1"/>
    <property type="molecule type" value="Genomic_DNA"/>
</dbReference>
<dbReference type="Proteomes" id="UP000002705">
    <property type="component" value="Chromosome 1"/>
</dbReference>
<organism evidence="4 5">
    <name type="scientific">Burkholderia lata (strain ATCC 17760 / DSM 23089 / LMG 22485 / NCIMB 9086 / R18194 / 383)</name>
    <dbReference type="NCBI Taxonomy" id="482957"/>
    <lineage>
        <taxon>Bacteria</taxon>
        <taxon>Pseudomonadati</taxon>
        <taxon>Pseudomonadota</taxon>
        <taxon>Betaproteobacteria</taxon>
        <taxon>Burkholderiales</taxon>
        <taxon>Burkholderiaceae</taxon>
        <taxon>Burkholderia</taxon>
        <taxon>Burkholderia cepacia complex</taxon>
    </lineage>
</organism>
<evidence type="ECO:0000313" key="5">
    <source>
        <dbReference type="Proteomes" id="UP000002705"/>
    </source>
</evidence>
<dbReference type="HOGENOM" id="CLU_004665_7_0_4"/>
<evidence type="ECO:0000256" key="1">
    <source>
        <dbReference type="ARBA" id="ARBA00023125"/>
    </source>
</evidence>
<dbReference type="InterPro" id="IPR036388">
    <property type="entry name" value="WH-like_DNA-bd_sf"/>
</dbReference>
<dbReference type="GO" id="GO:0000160">
    <property type="term" value="P:phosphorelay signal transduction system"/>
    <property type="evidence" value="ECO:0007669"/>
    <property type="project" value="InterPro"/>
</dbReference>
<dbReference type="RefSeq" id="WP_011352124.1">
    <property type="nucleotide sequence ID" value="NC_007510.1"/>
</dbReference>
<dbReference type="PANTHER" id="PTHR47691:SF3">
    <property type="entry name" value="HTH-TYPE TRANSCRIPTIONAL REGULATOR RV0890C-RELATED"/>
    <property type="match status" value="1"/>
</dbReference>
<dbReference type="PROSITE" id="PS51755">
    <property type="entry name" value="OMPR_PHOB"/>
    <property type="match status" value="1"/>
</dbReference>
<dbReference type="Gene3D" id="3.40.50.300">
    <property type="entry name" value="P-loop containing nucleotide triphosphate hydrolases"/>
    <property type="match status" value="1"/>
</dbReference>
<protein>
    <submittedName>
        <fullName evidence="4">Transcriptional regulator, winged helix family</fullName>
    </submittedName>
</protein>
<dbReference type="GO" id="GO:0006355">
    <property type="term" value="P:regulation of DNA-templated transcription"/>
    <property type="evidence" value="ECO:0007669"/>
    <property type="project" value="InterPro"/>
</dbReference>
<dbReference type="InterPro" id="IPR058852">
    <property type="entry name" value="HTH_77"/>
</dbReference>
<dbReference type="InterPro" id="IPR016032">
    <property type="entry name" value="Sig_transdc_resp-reg_C-effctor"/>
</dbReference>
<reference evidence="4" key="1">
    <citation type="submission" date="2009-01" db="EMBL/GenBank/DDBJ databases">
        <title>Complete sequence of chromosome 1 of Burkholderia sp. 383.</title>
        <authorList>
            <consortium name="US DOE Joint Genome Institute"/>
            <person name="Copeland A."/>
            <person name="Lucas S."/>
            <person name="Lapidus A."/>
            <person name="Barry K."/>
            <person name="Detter J.C."/>
            <person name="Glavina T."/>
            <person name="Hammon N."/>
            <person name="Israni S."/>
            <person name="Pitluck S."/>
            <person name="Chain P."/>
            <person name="Malfatti S."/>
            <person name="Shin M."/>
            <person name="Vergez L."/>
            <person name="Schmutz J."/>
            <person name="Larimer F."/>
            <person name="Land M."/>
            <person name="Kyrpides N."/>
            <person name="Lykidis A."/>
            <person name="Richardson P."/>
        </authorList>
    </citation>
    <scope>NUCLEOTIDE SEQUENCE</scope>
    <source>
        <strain evidence="4">383</strain>
    </source>
</reference>
<dbReference type="Gene3D" id="1.10.10.10">
    <property type="entry name" value="Winged helix-like DNA-binding domain superfamily/Winged helix DNA-binding domain"/>
    <property type="match status" value="1"/>
</dbReference>